<proteinExistence type="predicted"/>
<feature type="compositionally biased region" description="Polar residues" evidence="1">
    <location>
        <begin position="23"/>
        <end position="34"/>
    </location>
</feature>
<comment type="caution">
    <text evidence="3">The sequence shown here is derived from an EMBL/GenBank/DDBJ whole genome shotgun (WGS) entry which is preliminary data.</text>
</comment>
<feature type="compositionally biased region" description="Polar residues" evidence="1">
    <location>
        <begin position="172"/>
        <end position="199"/>
    </location>
</feature>
<feature type="transmembrane region" description="Helical" evidence="2">
    <location>
        <begin position="79"/>
        <end position="98"/>
    </location>
</feature>
<evidence type="ECO:0000313" key="4">
    <source>
        <dbReference type="Proteomes" id="UP001415857"/>
    </source>
</evidence>
<keyword evidence="2" id="KW-1133">Transmembrane helix</keyword>
<feature type="compositionally biased region" description="Basic and acidic residues" evidence="1">
    <location>
        <begin position="160"/>
        <end position="171"/>
    </location>
</feature>
<keyword evidence="2" id="KW-0812">Transmembrane</keyword>
<dbReference type="Proteomes" id="UP001415857">
    <property type="component" value="Unassembled WGS sequence"/>
</dbReference>
<evidence type="ECO:0000313" key="3">
    <source>
        <dbReference type="EMBL" id="KAK9280778.1"/>
    </source>
</evidence>
<protein>
    <submittedName>
        <fullName evidence="3">Uncharacterized protein</fullName>
    </submittedName>
</protein>
<accession>A0AAP0WZU6</accession>
<feature type="compositionally biased region" description="Polar residues" evidence="1">
    <location>
        <begin position="219"/>
        <end position="245"/>
    </location>
</feature>
<feature type="compositionally biased region" description="Basic and acidic residues" evidence="1">
    <location>
        <begin position="119"/>
        <end position="137"/>
    </location>
</feature>
<dbReference type="PANTHER" id="PTHR36339">
    <property type="entry name" value="F23A5.5"/>
    <property type="match status" value="1"/>
</dbReference>
<dbReference type="EMBL" id="JBBPBK010000007">
    <property type="protein sequence ID" value="KAK9280778.1"/>
    <property type="molecule type" value="Genomic_DNA"/>
</dbReference>
<gene>
    <name evidence="3" type="ORF">L1049_003667</name>
</gene>
<feature type="region of interest" description="Disordered" evidence="1">
    <location>
        <begin position="23"/>
        <end position="43"/>
    </location>
</feature>
<evidence type="ECO:0000256" key="1">
    <source>
        <dbReference type="SAM" id="MobiDB-lite"/>
    </source>
</evidence>
<name>A0AAP0WZU6_LIQFO</name>
<keyword evidence="4" id="KW-1185">Reference proteome</keyword>
<keyword evidence="2" id="KW-0472">Membrane</keyword>
<organism evidence="3 4">
    <name type="scientific">Liquidambar formosana</name>
    <name type="common">Formosan gum</name>
    <dbReference type="NCBI Taxonomy" id="63359"/>
    <lineage>
        <taxon>Eukaryota</taxon>
        <taxon>Viridiplantae</taxon>
        <taxon>Streptophyta</taxon>
        <taxon>Embryophyta</taxon>
        <taxon>Tracheophyta</taxon>
        <taxon>Spermatophyta</taxon>
        <taxon>Magnoliopsida</taxon>
        <taxon>eudicotyledons</taxon>
        <taxon>Gunneridae</taxon>
        <taxon>Pentapetalae</taxon>
        <taxon>Saxifragales</taxon>
        <taxon>Altingiaceae</taxon>
        <taxon>Liquidambar</taxon>
    </lineage>
</organism>
<dbReference type="AlphaFoldDB" id="A0AAP0WZU6"/>
<evidence type="ECO:0000256" key="2">
    <source>
        <dbReference type="SAM" id="Phobius"/>
    </source>
</evidence>
<feature type="region of interest" description="Disordered" evidence="1">
    <location>
        <begin position="119"/>
        <end position="140"/>
    </location>
</feature>
<reference evidence="3 4" key="1">
    <citation type="journal article" date="2024" name="Plant J.">
        <title>Genome sequences and population genomics reveal climatic adaptation and genomic divergence between two closely related sweetgum species.</title>
        <authorList>
            <person name="Xu W.Q."/>
            <person name="Ren C.Q."/>
            <person name="Zhang X.Y."/>
            <person name="Comes H.P."/>
            <person name="Liu X.H."/>
            <person name="Li Y.G."/>
            <person name="Kettle C.J."/>
            <person name="Jalonen R."/>
            <person name="Gaisberger H."/>
            <person name="Ma Y.Z."/>
            <person name="Qiu Y.X."/>
        </authorList>
    </citation>
    <scope>NUCLEOTIDE SEQUENCE [LARGE SCALE GENOMIC DNA]</scope>
    <source>
        <strain evidence="3">Hangzhou</strain>
    </source>
</reference>
<dbReference type="PANTHER" id="PTHR36339:SF2">
    <property type="entry name" value="F23A5.5"/>
    <property type="match status" value="1"/>
</dbReference>
<sequence length="245" mass="27264">MFRARNGWVRASKRVPFIQPRRLSTNNIKPTNKNGNDKAGEASAGELDAYRQLDKLDFMTAAKILFTTPPKKKKFGIDFHLVQFFFACLPSLAVYLVAKYARYEIRRMEAEVELKKKAEEEKKAKEMETSAAEKEMGSDPELLQVKMRLEKLEETVKEIAVESKKQSDSSKTKNQGNGLASIEPSNAQSRSETSKTATSDHIGKQEPMEETPGLGQVGVSGSAQGTDVSQQDQKGKTQTSQDAKK</sequence>
<feature type="region of interest" description="Disordered" evidence="1">
    <location>
        <begin position="160"/>
        <end position="245"/>
    </location>
</feature>